<dbReference type="AlphaFoldDB" id="A0A7J6T876"/>
<dbReference type="InterPro" id="IPR009000">
    <property type="entry name" value="Transl_B-barrel_sf"/>
</dbReference>
<dbReference type="Pfam" id="PF00009">
    <property type="entry name" value="GTP_EFTU"/>
    <property type="match status" value="1"/>
</dbReference>
<name>A0A7J6T876_PEROL</name>
<dbReference type="EMBL" id="JABANM010009196">
    <property type="protein sequence ID" value="KAF4741303.1"/>
    <property type="molecule type" value="Genomic_DNA"/>
</dbReference>
<dbReference type="GO" id="GO:0005525">
    <property type="term" value="F:GTP binding"/>
    <property type="evidence" value="ECO:0007669"/>
    <property type="project" value="UniProtKB-KW"/>
</dbReference>
<feature type="compositionally biased region" description="Basic and acidic residues" evidence="3">
    <location>
        <begin position="453"/>
        <end position="463"/>
    </location>
</feature>
<feature type="region of interest" description="Disordered" evidence="3">
    <location>
        <begin position="444"/>
        <end position="497"/>
    </location>
</feature>
<dbReference type="Gene3D" id="3.40.50.10050">
    <property type="entry name" value="Translation initiation factor IF- 2, domain 3"/>
    <property type="match status" value="1"/>
</dbReference>
<evidence type="ECO:0000259" key="5">
    <source>
        <dbReference type="Pfam" id="PF11987"/>
    </source>
</evidence>
<feature type="domain" description="Translation initiation factor IF- 2" evidence="5">
    <location>
        <begin position="570"/>
        <end position="678"/>
    </location>
</feature>
<dbReference type="InterPro" id="IPR000795">
    <property type="entry name" value="T_Tr_GTP-bd_dom"/>
</dbReference>
<dbReference type="PANTHER" id="PTHR43381:SF20">
    <property type="entry name" value="TRANSLATION INITIATION FACTOR IF-2, MITOCHONDRIAL"/>
    <property type="match status" value="1"/>
</dbReference>
<dbReference type="Proteomes" id="UP000574390">
    <property type="component" value="Unassembled WGS sequence"/>
</dbReference>
<dbReference type="Gene3D" id="3.40.50.300">
    <property type="entry name" value="P-loop containing nucleotide triphosphate hydrolases"/>
    <property type="match status" value="1"/>
</dbReference>
<comment type="caution">
    <text evidence="7">The sequence shown here is derived from an EMBL/GenBank/DDBJ whole genome shotgun (WGS) entry which is preliminary data.</text>
</comment>
<feature type="domain" description="Tr-type G" evidence="4">
    <location>
        <begin position="42"/>
        <end position="152"/>
    </location>
</feature>
<dbReference type="InterPro" id="IPR027417">
    <property type="entry name" value="P-loop_NTPase"/>
</dbReference>
<dbReference type="InterPro" id="IPR015760">
    <property type="entry name" value="TIF_IF2"/>
</dbReference>
<dbReference type="Gene3D" id="2.40.30.10">
    <property type="entry name" value="Translation factors"/>
    <property type="match status" value="1"/>
</dbReference>
<feature type="domain" description="Elongation factor G-like" evidence="6">
    <location>
        <begin position="206"/>
        <end position="274"/>
    </location>
</feature>
<dbReference type="Pfam" id="PF22042">
    <property type="entry name" value="EF-G_D2"/>
    <property type="match status" value="1"/>
</dbReference>
<protein>
    <recommendedName>
        <fullName evidence="9">Tr-type G domain-containing protein</fullName>
    </recommendedName>
</protein>
<proteinExistence type="predicted"/>
<accession>A0A7J6T876</accession>
<evidence type="ECO:0000259" key="4">
    <source>
        <dbReference type="Pfam" id="PF00009"/>
    </source>
</evidence>
<keyword evidence="2" id="KW-0342">GTP-binding</keyword>
<dbReference type="PANTHER" id="PTHR43381">
    <property type="entry name" value="TRANSLATION INITIATION FACTOR IF-2-RELATED"/>
    <property type="match status" value="1"/>
</dbReference>
<evidence type="ECO:0000256" key="3">
    <source>
        <dbReference type="SAM" id="MobiDB-lite"/>
    </source>
</evidence>
<dbReference type="SUPFAM" id="SSF52540">
    <property type="entry name" value="P-loop containing nucleoside triphosphate hydrolases"/>
    <property type="match status" value="1"/>
</dbReference>
<dbReference type="InterPro" id="IPR023115">
    <property type="entry name" value="TIF_IF2_dom3"/>
</dbReference>
<feature type="compositionally biased region" description="Basic and acidic residues" evidence="3">
    <location>
        <begin position="486"/>
        <end position="497"/>
    </location>
</feature>
<dbReference type="SUPFAM" id="SSF50447">
    <property type="entry name" value="Translation proteins"/>
    <property type="match status" value="1"/>
</dbReference>
<feature type="compositionally biased region" description="Basic residues" evidence="3">
    <location>
        <begin position="466"/>
        <end position="476"/>
    </location>
</feature>
<dbReference type="InterPro" id="IPR029058">
    <property type="entry name" value="AB_hydrolase_fold"/>
</dbReference>
<evidence type="ECO:0000256" key="1">
    <source>
        <dbReference type="ARBA" id="ARBA00022741"/>
    </source>
</evidence>
<keyword evidence="1" id="KW-0547">Nucleotide-binding</keyword>
<evidence type="ECO:0000259" key="6">
    <source>
        <dbReference type="Pfam" id="PF22042"/>
    </source>
</evidence>
<dbReference type="Gene3D" id="3.40.50.1820">
    <property type="entry name" value="alpha/beta hydrolase"/>
    <property type="match status" value="1"/>
</dbReference>
<dbReference type="GO" id="GO:0005737">
    <property type="term" value="C:cytoplasm"/>
    <property type="evidence" value="ECO:0007669"/>
    <property type="project" value="TreeGrafter"/>
</dbReference>
<evidence type="ECO:0000313" key="7">
    <source>
        <dbReference type="EMBL" id="KAF4741303.1"/>
    </source>
</evidence>
<evidence type="ECO:0008006" key="9">
    <source>
        <dbReference type="Google" id="ProtNLM"/>
    </source>
</evidence>
<gene>
    <name evidence="7" type="ORF">FOZ62_030234</name>
</gene>
<dbReference type="SUPFAM" id="SSF52156">
    <property type="entry name" value="Initiation factor IF2/eIF5b, domain 3"/>
    <property type="match status" value="1"/>
</dbReference>
<sequence length="874" mass="97764">MYCGTQIASGMEVAIKCEKDDAYMRIEGALYPGKEDRDLLRHAAFETSRGRAVEVADCALVIVSVENGADIQTEEVLLQADAFRVPVVFALNKIDLPYANVELVRNELAYQCAKLYEAGMVSSDFSDAARKAAPISALHGTNITEVVESLHHSIGEVVTDNQQDLPLHHIPAPSVTPGMVAQFYRSTKKRNDYLTDVDLPVTGALVIIDITNNMSQGRIMLCLVKHGVVMKGSFFVAGSAFGQVERMWDADKGTKAEITKATPGMAVQIVGLKKQRRGKDGTCSATDIVMVMAKERAWRLSAYRQNIENLSEIQTAGPPIEVPWSSDGISKTQADMPRPVDEAVGERAVSRDWLNKDRTVSEYGEVGYNDNRVFKEGAAAAAPREEYEALARLGEHNPLVGFEAEDYEGSVPNYKQMRDFELAEQDTKERLKAEKIRLAKLASGTPHSIVVEPEQKPEEEPAKPQRGGRKSSRKAQARQEAMDSTAEEKPSAAAAHSKDSIYYVERRNWQEDAVTDTRRIIERWGERDVNNWKDKEEQKAHYKEEQQAMEAIRAEIFGRRKNREHREKLDLTEYEDLPEAKLVLPVILKTQSVNVFDGIMDEIEMVEEEFNMRIPIVHGGVGPVLKKDVEHAVVERDYGYCPIYTVQVGVHPTARQHAEDCNVPVKNFDVFTDLLEDIRSRCKLVIERKRKIDQRQQKALWASNVFRTTVLAICIAGPLTMLIWTNGGDEKMLSGKTDCSVHSARMISLHGMAVDNGVDFTQHLSYDIGSIPGRVLIDFRGMAIGNGVTVPAVQLQFFPQMAYNSTTAPSVLSKETYDEMTRAMAKLKMYLEECTQTSKAARRSWSTLPDICVKAWLTYATTMIMPIVDAGYNK</sequence>
<reference evidence="7 8" key="1">
    <citation type="submission" date="2020-04" db="EMBL/GenBank/DDBJ databases">
        <title>Perkinsus olseni comparative genomics.</title>
        <authorList>
            <person name="Bogema D.R."/>
        </authorList>
    </citation>
    <scope>NUCLEOTIDE SEQUENCE [LARGE SCALE GENOMIC DNA]</scope>
    <source>
        <strain evidence="7">ATCC PRA-205</strain>
    </source>
</reference>
<evidence type="ECO:0000256" key="2">
    <source>
        <dbReference type="ARBA" id="ARBA00023134"/>
    </source>
</evidence>
<dbReference type="InterPro" id="IPR053905">
    <property type="entry name" value="EF-G-like_DII"/>
</dbReference>
<evidence type="ECO:0000313" key="8">
    <source>
        <dbReference type="Proteomes" id="UP000574390"/>
    </source>
</evidence>
<dbReference type="GO" id="GO:0003924">
    <property type="term" value="F:GTPase activity"/>
    <property type="evidence" value="ECO:0007669"/>
    <property type="project" value="InterPro"/>
</dbReference>
<dbReference type="GO" id="GO:0003743">
    <property type="term" value="F:translation initiation factor activity"/>
    <property type="evidence" value="ECO:0007669"/>
    <property type="project" value="TreeGrafter"/>
</dbReference>
<dbReference type="Pfam" id="PF11987">
    <property type="entry name" value="IF-2"/>
    <property type="match status" value="1"/>
</dbReference>
<organism evidence="7 8">
    <name type="scientific">Perkinsus olseni</name>
    <name type="common">Perkinsus atlanticus</name>
    <dbReference type="NCBI Taxonomy" id="32597"/>
    <lineage>
        <taxon>Eukaryota</taxon>
        <taxon>Sar</taxon>
        <taxon>Alveolata</taxon>
        <taxon>Perkinsozoa</taxon>
        <taxon>Perkinsea</taxon>
        <taxon>Perkinsida</taxon>
        <taxon>Perkinsidae</taxon>
        <taxon>Perkinsus</taxon>
    </lineage>
</organism>
<dbReference type="InterPro" id="IPR036925">
    <property type="entry name" value="TIF_IF2_dom3_sf"/>
</dbReference>
<dbReference type="Gene3D" id="1.10.287.410">
    <property type="match status" value="1"/>
</dbReference>